<dbReference type="OrthoDB" id="8914044at2"/>
<feature type="compositionally biased region" description="Low complexity" evidence="1">
    <location>
        <begin position="149"/>
        <end position="172"/>
    </location>
</feature>
<gene>
    <name evidence="2" type="ORF">SAMN02982919_00614</name>
</gene>
<feature type="region of interest" description="Disordered" evidence="1">
    <location>
        <begin position="102"/>
        <end position="199"/>
    </location>
</feature>
<dbReference type="AlphaFoldDB" id="A0A1H9FQD2"/>
<keyword evidence="3" id="KW-1185">Reference proteome</keyword>
<evidence type="ECO:0000256" key="1">
    <source>
        <dbReference type="SAM" id="MobiDB-lite"/>
    </source>
</evidence>
<reference evidence="2 3" key="1">
    <citation type="submission" date="2016-10" db="EMBL/GenBank/DDBJ databases">
        <authorList>
            <person name="de Groot N.N."/>
        </authorList>
    </citation>
    <scope>NUCLEOTIDE SEQUENCE [LARGE SCALE GENOMIC DNA]</scope>
    <source>
        <strain evidence="2 3">ATCC 35958</strain>
    </source>
</reference>
<dbReference type="Proteomes" id="UP000199766">
    <property type="component" value="Unassembled WGS sequence"/>
</dbReference>
<evidence type="ECO:0000313" key="2">
    <source>
        <dbReference type="EMBL" id="SEQ40104.1"/>
    </source>
</evidence>
<sequence>MQIRPFLQGWPQIGLACALVLLHGHSVAQTDERATLRQERAQLDAALRLAETACQQRFAVEDCLRAERRKVRQAKDVLRARENQLNLQERRERAAQRLQSIEARQREHLPTGEAKAPKKPTPRSGAGLEKRRTDPRLAVIRAEQRQARQQEAAQQATQAQQQQRERLAAAQAHKQQVLREQAERAQKGQPTAAPLPVPQ</sequence>
<evidence type="ECO:0000313" key="3">
    <source>
        <dbReference type="Proteomes" id="UP000199766"/>
    </source>
</evidence>
<name>A0A1H9FQD2_9BURK</name>
<accession>A0A1H9FQD2</accession>
<dbReference type="EMBL" id="FOGD01000001">
    <property type="protein sequence ID" value="SEQ40104.1"/>
    <property type="molecule type" value="Genomic_DNA"/>
</dbReference>
<dbReference type="PROSITE" id="PS51257">
    <property type="entry name" value="PROKAR_LIPOPROTEIN"/>
    <property type="match status" value="1"/>
</dbReference>
<dbReference type="STRING" id="180197.SAMN02982919_00614"/>
<organism evidence="2 3">
    <name type="scientific">Giesbergeria anulus</name>
    <dbReference type="NCBI Taxonomy" id="180197"/>
    <lineage>
        <taxon>Bacteria</taxon>
        <taxon>Pseudomonadati</taxon>
        <taxon>Pseudomonadota</taxon>
        <taxon>Betaproteobacteria</taxon>
        <taxon>Burkholderiales</taxon>
        <taxon>Comamonadaceae</taxon>
        <taxon>Giesbergeria</taxon>
    </lineage>
</organism>
<protein>
    <submittedName>
        <fullName evidence="2">Uncharacterized protein</fullName>
    </submittedName>
</protein>
<proteinExistence type="predicted"/>
<dbReference type="RefSeq" id="WP_091452504.1">
    <property type="nucleotide sequence ID" value="NZ_FOGD01000001.1"/>
</dbReference>